<dbReference type="GO" id="GO:0007186">
    <property type="term" value="P:G protein-coupled receptor signaling pathway"/>
    <property type="evidence" value="ECO:0007669"/>
    <property type="project" value="TreeGrafter"/>
</dbReference>
<dbReference type="InterPro" id="IPR001711">
    <property type="entry name" value="PLipase_C_Pinositol-sp_Y"/>
</dbReference>
<dbReference type="PROSITE" id="PS50007">
    <property type="entry name" value="PIPLC_X_DOMAIN"/>
    <property type="match status" value="1"/>
</dbReference>
<keyword evidence="4 13" id="KW-0813">Transport</keyword>
<dbReference type="SUPFAM" id="SSF50729">
    <property type="entry name" value="PH domain-like"/>
    <property type="match status" value="1"/>
</dbReference>
<feature type="region of interest" description="Disordered" evidence="16">
    <location>
        <begin position="832"/>
        <end position="883"/>
    </location>
</feature>
<dbReference type="GO" id="GO:0005634">
    <property type="term" value="C:nucleus"/>
    <property type="evidence" value="ECO:0007669"/>
    <property type="project" value="UniProtKB-ARBA"/>
</dbReference>
<evidence type="ECO:0000256" key="7">
    <source>
        <dbReference type="ARBA" id="ARBA00022801"/>
    </source>
</evidence>
<dbReference type="Gene3D" id="1.20.5.690">
    <property type="entry name" value="Importin-alpha, importin-beta-binding domain"/>
    <property type="match status" value="1"/>
</dbReference>
<dbReference type="Gene3D" id="2.30.29.240">
    <property type="match status" value="1"/>
</dbReference>
<dbReference type="GO" id="GO:0051209">
    <property type="term" value="P:release of sequestered calcium ion into cytosol"/>
    <property type="evidence" value="ECO:0007669"/>
    <property type="project" value="TreeGrafter"/>
</dbReference>
<dbReference type="FunFam" id="2.60.40.150:FF:000008">
    <property type="entry name" value="1-phosphatidylinositol 4,5-bisphosphate phosphodiesterase"/>
    <property type="match status" value="1"/>
</dbReference>
<evidence type="ECO:0000256" key="8">
    <source>
        <dbReference type="ARBA" id="ARBA00022927"/>
    </source>
</evidence>
<dbReference type="PROSITE" id="PS50004">
    <property type="entry name" value="C2"/>
    <property type="match status" value="1"/>
</dbReference>
<dbReference type="InterPro" id="IPR032413">
    <property type="entry name" value="Arm_3"/>
</dbReference>
<keyword evidence="5" id="KW-0963">Cytoplasm</keyword>
<dbReference type="GO" id="GO:0006607">
    <property type="term" value="P:NLS-bearing protein import into nucleus"/>
    <property type="evidence" value="ECO:0007669"/>
    <property type="project" value="UniProtKB-ARBA"/>
</dbReference>
<dbReference type="Pfam" id="PF00388">
    <property type="entry name" value="PI-PLC-X"/>
    <property type="match status" value="1"/>
</dbReference>
<dbReference type="Pfam" id="PF16186">
    <property type="entry name" value="Arm_3"/>
    <property type="match status" value="1"/>
</dbReference>
<dbReference type="GO" id="GO:0005737">
    <property type="term" value="C:cytoplasm"/>
    <property type="evidence" value="ECO:0007669"/>
    <property type="project" value="UniProtKB-SubCell"/>
</dbReference>
<feature type="repeat" description="ARM" evidence="12">
    <location>
        <begin position="1457"/>
        <end position="1499"/>
    </location>
</feature>
<feature type="domain" description="C2" evidence="17">
    <location>
        <begin position="651"/>
        <end position="779"/>
    </location>
</feature>
<keyword evidence="9 14" id="KW-0442">Lipid degradation</keyword>
<dbReference type="PANTHER" id="PTHR10336">
    <property type="entry name" value="PHOSPHOINOSITIDE-SPECIFIC PHOSPHOLIPASE C FAMILY PROTEIN"/>
    <property type="match status" value="1"/>
</dbReference>
<feature type="region of interest" description="Disordered" evidence="16">
    <location>
        <begin position="483"/>
        <end position="507"/>
    </location>
</feature>
<dbReference type="Gene3D" id="2.60.40.150">
    <property type="entry name" value="C2 domain"/>
    <property type="match status" value="1"/>
</dbReference>
<evidence type="ECO:0000259" key="17">
    <source>
        <dbReference type="PROSITE" id="PS50004"/>
    </source>
</evidence>
<protein>
    <recommendedName>
        <fullName evidence="3 14">Phosphoinositide phospholipase C</fullName>
        <ecNumber evidence="3 14">3.1.4.11</ecNumber>
    </recommendedName>
</protein>
<dbReference type="EC" id="3.1.4.11" evidence="3 14"/>
<evidence type="ECO:0000256" key="2">
    <source>
        <dbReference type="ARBA" id="ARBA00010394"/>
    </source>
</evidence>
<dbReference type="InterPro" id="IPR036975">
    <property type="entry name" value="Importin-a_IBB_sf"/>
</dbReference>
<comment type="subcellular location">
    <subcellularLocation>
        <location evidence="1">Cytoplasm</location>
    </subcellularLocation>
</comment>
<evidence type="ECO:0000256" key="10">
    <source>
        <dbReference type="ARBA" id="ARBA00023098"/>
    </source>
</evidence>
<dbReference type="SUPFAM" id="SSF49562">
    <property type="entry name" value="C2 domain (Calcium/lipid-binding domain, CaLB)"/>
    <property type="match status" value="1"/>
</dbReference>
<evidence type="ECO:0000256" key="12">
    <source>
        <dbReference type="PROSITE-ProRule" id="PRU00259"/>
    </source>
</evidence>
<dbReference type="InterPro" id="IPR035892">
    <property type="entry name" value="C2_domain_sf"/>
</dbReference>
<evidence type="ECO:0000256" key="16">
    <source>
        <dbReference type="SAM" id="MobiDB-lite"/>
    </source>
</evidence>
<keyword evidence="21" id="KW-1185">Reference proteome</keyword>
<feature type="repeat" description="ARM" evidence="12">
    <location>
        <begin position="1288"/>
        <end position="1316"/>
    </location>
</feature>
<keyword evidence="8" id="KW-0653">Protein transport</keyword>
<feature type="domain" description="IBB" evidence="19">
    <location>
        <begin position="1125"/>
        <end position="1188"/>
    </location>
</feature>
<dbReference type="GO" id="GO:0046488">
    <property type="term" value="P:phosphatidylinositol metabolic process"/>
    <property type="evidence" value="ECO:0007669"/>
    <property type="project" value="TreeGrafter"/>
</dbReference>
<name>A0AA88HSI1_ARTSF</name>
<organism evidence="20 21">
    <name type="scientific">Artemia franciscana</name>
    <name type="common">Brine shrimp</name>
    <name type="synonym">Artemia sanfranciscana</name>
    <dbReference type="NCBI Taxonomy" id="6661"/>
    <lineage>
        <taxon>Eukaryota</taxon>
        <taxon>Metazoa</taxon>
        <taxon>Ecdysozoa</taxon>
        <taxon>Arthropoda</taxon>
        <taxon>Crustacea</taxon>
        <taxon>Branchiopoda</taxon>
        <taxon>Anostraca</taxon>
        <taxon>Artemiidae</taxon>
        <taxon>Artemia</taxon>
    </lineage>
</organism>
<dbReference type="InterPro" id="IPR001192">
    <property type="entry name" value="PI-PLC_fam"/>
</dbReference>
<accession>A0AA88HSI1</accession>
<feature type="repeat" description="ARM" evidence="12">
    <location>
        <begin position="1245"/>
        <end position="1288"/>
    </location>
</feature>
<dbReference type="CDD" id="cd13361">
    <property type="entry name" value="PH_PLC_beta"/>
    <property type="match status" value="1"/>
</dbReference>
<feature type="compositionally biased region" description="Basic and acidic residues" evidence="16">
    <location>
        <begin position="1156"/>
        <end position="1182"/>
    </location>
</feature>
<dbReference type="InterPro" id="IPR017946">
    <property type="entry name" value="PLC-like_Pdiesterase_TIM-brl"/>
</dbReference>
<gene>
    <name evidence="20" type="ORF">QYM36_010203</name>
</gene>
<evidence type="ECO:0000259" key="19">
    <source>
        <dbReference type="PROSITE" id="PS51214"/>
    </source>
</evidence>
<feature type="domain" description="PI-PLC Y-box" evidence="18">
    <location>
        <begin position="535"/>
        <end position="651"/>
    </location>
</feature>
<dbReference type="PROSITE" id="PS51214">
    <property type="entry name" value="IBB"/>
    <property type="match status" value="1"/>
</dbReference>
<evidence type="ECO:0000256" key="6">
    <source>
        <dbReference type="ARBA" id="ARBA00022737"/>
    </source>
</evidence>
<dbReference type="InterPro" id="IPR002652">
    <property type="entry name" value="Importin-a_IBB"/>
</dbReference>
<evidence type="ECO:0000256" key="4">
    <source>
        <dbReference type="ARBA" id="ARBA00022448"/>
    </source>
</evidence>
<evidence type="ECO:0000256" key="3">
    <source>
        <dbReference type="ARBA" id="ARBA00012368"/>
    </source>
</evidence>
<feature type="coiled-coil region" evidence="15">
    <location>
        <begin position="907"/>
        <end position="934"/>
    </location>
</feature>
<feature type="region of interest" description="Disordered" evidence="16">
    <location>
        <begin position="1156"/>
        <end position="1197"/>
    </location>
</feature>
<reference evidence="20" key="1">
    <citation type="submission" date="2023-07" db="EMBL/GenBank/DDBJ databases">
        <title>Chromosome-level genome assembly of Artemia franciscana.</title>
        <authorList>
            <person name="Jo E."/>
        </authorList>
    </citation>
    <scope>NUCLEOTIDE SEQUENCE</scope>
    <source>
        <tissue evidence="20">Whole body</tissue>
    </source>
</reference>
<dbReference type="Gene3D" id="3.20.20.190">
    <property type="entry name" value="Phosphatidylinositol (PI) phosphodiesterase"/>
    <property type="match status" value="1"/>
</dbReference>
<dbReference type="SMART" id="SM00148">
    <property type="entry name" value="PLCXc"/>
    <property type="match status" value="1"/>
</dbReference>
<comment type="caution">
    <text evidence="20">The sequence shown here is derived from an EMBL/GenBank/DDBJ whole genome shotgun (WGS) entry which is preliminary data.</text>
</comment>
<dbReference type="InterPro" id="IPR000225">
    <property type="entry name" value="Armadillo"/>
</dbReference>
<evidence type="ECO:0000256" key="11">
    <source>
        <dbReference type="ARBA" id="ARBA00023224"/>
    </source>
</evidence>
<dbReference type="PRINTS" id="PR00390">
    <property type="entry name" value="PHPHLIPASEC"/>
</dbReference>
<evidence type="ECO:0000256" key="5">
    <source>
        <dbReference type="ARBA" id="ARBA00022490"/>
    </source>
</evidence>
<feature type="repeat" description="ARM" evidence="12">
    <location>
        <begin position="1415"/>
        <end position="1457"/>
    </location>
</feature>
<dbReference type="FunFam" id="3.20.20.190:FF:000031">
    <property type="entry name" value="1-phosphatidylinositol 4,5-bisphosphate phosphodiesterase"/>
    <property type="match status" value="1"/>
</dbReference>
<evidence type="ECO:0000313" key="21">
    <source>
        <dbReference type="Proteomes" id="UP001187531"/>
    </source>
</evidence>
<dbReference type="Gene3D" id="1.25.10.10">
    <property type="entry name" value="Leucine-rich Repeat Variant"/>
    <property type="match status" value="1"/>
</dbReference>
<evidence type="ECO:0000259" key="18">
    <source>
        <dbReference type="PROSITE" id="PS50008"/>
    </source>
</evidence>
<dbReference type="Pfam" id="PF00387">
    <property type="entry name" value="PI-PLC-Y"/>
    <property type="match status" value="1"/>
</dbReference>
<dbReference type="InterPro" id="IPR016024">
    <property type="entry name" value="ARM-type_fold"/>
</dbReference>
<dbReference type="InterPro" id="IPR011992">
    <property type="entry name" value="EF-hand-dom_pair"/>
</dbReference>
<dbReference type="SUPFAM" id="SSF48371">
    <property type="entry name" value="ARM repeat"/>
    <property type="match status" value="1"/>
</dbReference>
<evidence type="ECO:0000313" key="20">
    <source>
        <dbReference type="EMBL" id="KAK2715534.1"/>
    </source>
</evidence>
<dbReference type="PANTHER" id="PTHR10336:SF149">
    <property type="entry name" value="1-PHOSPHATIDYLINOSITOL 4,5-BISPHOSPHATE PHOSPHODIESTERASE CLASSES I AND II"/>
    <property type="match status" value="1"/>
</dbReference>
<proteinExistence type="inferred from homology"/>
<comment type="similarity">
    <text evidence="2">Belongs to the importin alpha family.</text>
</comment>
<dbReference type="SMART" id="SM00185">
    <property type="entry name" value="ARM"/>
    <property type="match status" value="8"/>
</dbReference>
<dbReference type="PROSITE" id="PS50008">
    <property type="entry name" value="PIPLC_Y_DOMAIN"/>
    <property type="match status" value="1"/>
</dbReference>
<dbReference type="InterPro" id="IPR000909">
    <property type="entry name" value="PLipase_C_PInositol-sp_X_dom"/>
</dbReference>
<dbReference type="Pfam" id="PF01749">
    <property type="entry name" value="IBB"/>
    <property type="match status" value="1"/>
</dbReference>
<evidence type="ECO:0000256" key="9">
    <source>
        <dbReference type="ARBA" id="ARBA00022963"/>
    </source>
</evidence>
<keyword evidence="7 14" id="KW-0378">Hydrolase</keyword>
<dbReference type="InterPro" id="IPR000008">
    <property type="entry name" value="C2_dom"/>
</dbReference>
<dbReference type="Gene3D" id="1.10.238.10">
    <property type="entry name" value="EF-hand"/>
    <property type="match status" value="1"/>
</dbReference>
<dbReference type="CDD" id="cd00275">
    <property type="entry name" value="C2_PLC_like"/>
    <property type="match status" value="1"/>
</dbReference>
<dbReference type="GO" id="GO:0061608">
    <property type="term" value="F:nuclear import signal receptor activity"/>
    <property type="evidence" value="ECO:0007669"/>
    <property type="project" value="InterPro"/>
</dbReference>
<dbReference type="InterPro" id="IPR015359">
    <property type="entry name" value="PLC_EF-hand-like"/>
</dbReference>
<evidence type="ECO:0000256" key="15">
    <source>
        <dbReference type="SAM" id="Coils"/>
    </source>
</evidence>
<dbReference type="SMART" id="SM00239">
    <property type="entry name" value="C2"/>
    <property type="match status" value="1"/>
</dbReference>
<keyword evidence="10 14" id="KW-0443">Lipid metabolism</keyword>
<sequence length="1652" mass="186520">MASAKQGIHVVKLKPVSLDPSLVKGEKFIKWDEDSPLLTPVTLKVDENGFFLSWTGQRGETDFLDISFIRDTRTGRYAKTPKDQSVRDHANFGSNDSLEDKTVTICYGNDFVNVRFVNFSCGSKDVAKIWCDEILKVAYNLLALNGSVEMFLKKAYTRLLFSVDRSGYLPVSSVVKHFASHKEDRRQVERALELADVFKSVGGKEKIIDPKDFTYDLFYQFYRKLTVRPEVDKIFAQMCKEKKKYLTCDELVDFLNNVQRDPRLNEMLYPYANKQKALEIVNQYEPSTTHGPRGLLSHEGFLRYLISEECLPVKLDKLDLCNDMTEPLAHYFINSSHNTYLNGHQLKSKSSSEMYRQALLSGCRCVELDFWNGKFINEPIVVHGYTLVQDILAKDAIDAIAESAFKTCEYPVILSFENHCSKRNQAKIAKYCRESFGEMLLDGAIDGYPLESGFPLPPPSLLKRKIIIKNKKKADVVTKPDIIDENEEGGDDDVMEEAPSDSEAEELSTEQMQLRQRTMTEKGTAGKETEAGAEISALVNYVQPVHFHSFEQAELRQKNFEMSSFVETQAMAILKEQPVEFVNYNKRQLSRVYPRGTRVESSNFMPHVFWNTGVQMVALNFQTIDVPMQLNLALFEFNNRCGYLLKPDFMRREDKRFDPFSQSTIDGIVAAYVSIEVISGQLLSDKRIGTFVEVEMYGIPVDTYRKKFRTKTIPSNGINPLYDEDPFIFPKVVFPDLACLRLAVYEESGRFIGHRVLPINAMSSGYKHICLRNELGQPLCLPTIFVHIIVKDYVPDIYSEIVMALSNPIKYQTQLDIREKILRRLMEDSEEIRPINDDTEPNTPELDKSLTKSASVSGDSALAQPTSSNHTPVKSTNSNPMQQTVAKERSFVPPELLLLSLTEILEAKSVFKKRDEYKKEIKQVRSKLEKTLSSSSMELEENGMKKRIVKTISSLNIKETDEKRGSADRRVAAEIDCKKKEKTIALKTFESFWKSAFKELKQSHNENLLILIDWKKKTEEDIMKSIKAQNKENMKTLKLLAGRNNDKDRIKSEVSGGLISKGVEDKKKLEECYQLVKAGLEAKYKDIKSTLERCKEKCQGDLDCCNDDIWPHNLYDIFDSERYWALSVLGKSITEMADSDHTRLFKNKGKDLEDLRRRRQDQTTELRKQKKDDQLMKRRQVDISEEPSSPLQERAGGYGVTQNLPEIVQGIMSDNPEQQMSSTFAARKILSREKNPPIDAFIQAGIVPKLVDFLQREEMPELQFEAGWALTNIASGTSEQTRTVVMYGAIPAFVSLLTSRHTNVAEQAVWALGNIAGDGAVLRDEVFRCNVLPPLLNLINATTPISFLRNVAWTLSNLCRNKDPHPPIDQIKMCLPGLKHLLTFNDKEVLVDTCWALSYISDASNDRIQLVVDAGLIPRLIELLNGDETAIVTPALRCIGNIVTGTDTQTDAVVSQGALQVLARLLKHSKVNVVKEAAWTISNITAGNHGQIQAVLTSGCLEPLISVLEKGDFKCQKEASWAVTNLTMGGTVEQVITLCQAGAIKPICDLLSVNDGKILQVLLDCLENILKTGRKINELSRVALMIEECGGLDKIESLQQHENTEVYEKAASIIEKYFSDEEGEAENIAPGVGAEGYVFQAGDSTQQGGFTF</sequence>
<dbReference type="GO" id="GO:0048015">
    <property type="term" value="P:phosphatidylinositol-mediated signaling"/>
    <property type="evidence" value="ECO:0007669"/>
    <property type="project" value="TreeGrafter"/>
</dbReference>
<dbReference type="SUPFAM" id="SSF51695">
    <property type="entry name" value="PLC-like phosphodiesterases"/>
    <property type="match status" value="1"/>
</dbReference>
<dbReference type="Pfam" id="PF17787">
    <property type="entry name" value="PH_14"/>
    <property type="match status" value="1"/>
</dbReference>
<dbReference type="EMBL" id="JAVRJZ010000012">
    <property type="protein sequence ID" value="KAK2715534.1"/>
    <property type="molecule type" value="Genomic_DNA"/>
</dbReference>
<dbReference type="FunFam" id="1.10.238.10:FF:000005">
    <property type="entry name" value="Phosphoinositide phospholipase C"/>
    <property type="match status" value="1"/>
</dbReference>
<feature type="compositionally biased region" description="Polar residues" evidence="16">
    <location>
        <begin position="851"/>
        <end position="883"/>
    </location>
</feature>
<evidence type="ECO:0000256" key="13">
    <source>
        <dbReference type="PROSITE-ProRule" id="PRU00561"/>
    </source>
</evidence>
<dbReference type="PROSITE" id="PS50176">
    <property type="entry name" value="ARM_REPEAT"/>
    <property type="match status" value="4"/>
</dbReference>
<evidence type="ECO:0000256" key="1">
    <source>
        <dbReference type="ARBA" id="ARBA00004496"/>
    </source>
</evidence>
<evidence type="ECO:0000256" key="14">
    <source>
        <dbReference type="RuleBase" id="RU361133"/>
    </source>
</evidence>
<dbReference type="InterPro" id="IPR011989">
    <property type="entry name" value="ARM-like"/>
</dbReference>
<keyword evidence="15" id="KW-0175">Coiled coil</keyword>
<dbReference type="GO" id="GO:0004435">
    <property type="term" value="F:phosphatidylinositol-4,5-bisphosphate phospholipase C activity"/>
    <property type="evidence" value="ECO:0007669"/>
    <property type="project" value="UniProtKB-EC"/>
</dbReference>
<dbReference type="CDD" id="cd08591">
    <property type="entry name" value="PI-PLCc_beta"/>
    <property type="match status" value="1"/>
</dbReference>
<keyword evidence="11" id="KW-0807">Transducer</keyword>
<dbReference type="GO" id="GO:0016042">
    <property type="term" value="P:lipid catabolic process"/>
    <property type="evidence" value="ECO:0007669"/>
    <property type="project" value="UniProtKB-KW"/>
</dbReference>
<dbReference type="SUPFAM" id="SSF47473">
    <property type="entry name" value="EF-hand"/>
    <property type="match status" value="1"/>
</dbReference>
<dbReference type="Pfam" id="PF09279">
    <property type="entry name" value="EF-hand_like"/>
    <property type="match status" value="1"/>
</dbReference>
<keyword evidence="6" id="KW-0677">Repeat</keyword>
<dbReference type="Pfam" id="PF00514">
    <property type="entry name" value="Arm"/>
    <property type="match status" value="6"/>
</dbReference>
<dbReference type="InterPro" id="IPR037862">
    <property type="entry name" value="PLC-beta_PH"/>
</dbReference>
<dbReference type="FunFam" id="1.25.10.10:FF:000009">
    <property type="entry name" value="Importin subunit alpha"/>
    <property type="match status" value="1"/>
</dbReference>
<comment type="catalytic activity">
    <reaction evidence="14">
        <text>a 1,2-diacyl-sn-glycero-3-phospho-(1D-myo-inositol-4,5-bisphosphate) + H2O = 1D-myo-inositol 1,4,5-trisphosphate + a 1,2-diacyl-sn-glycerol + H(+)</text>
        <dbReference type="Rhea" id="RHEA:33179"/>
        <dbReference type="ChEBI" id="CHEBI:15377"/>
        <dbReference type="ChEBI" id="CHEBI:15378"/>
        <dbReference type="ChEBI" id="CHEBI:17815"/>
        <dbReference type="ChEBI" id="CHEBI:58456"/>
        <dbReference type="ChEBI" id="CHEBI:203600"/>
        <dbReference type="EC" id="3.1.4.11"/>
    </reaction>
</comment>
<dbReference type="Proteomes" id="UP001187531">
    <property type="component" value="Unassembled WGS sequence"/>
</dbReference>
<dbReference type="SMART" id="SM00149">
    <property type="entry name" value="PLCYc"/>
    <property type="match status" value="1"/>
</dbReference>